<keyword evidence="7 8" id="KW-0539">Nucleus</keyword>
<dbReference type="Gene3D" id="2.40.330.10">
    <property type="entry name" value="DNA-binding pseudobarrel domain"/>
    <property type="match status" value="1"/>
</dbReference>
<dbReference type="InterPro" id="IPR012340">
    <property type="entry name" value="NA-bd_OB-fold"/>
</dbReference>
<dbReference type="GO" id="GO:0003727">
    <property type="term" value="F:single-stranded RNA binding"/>
    <property type="evidence" value="ECO:0007669"/>
    <property type="project" value="TreeGrafter"/>
</dbReference>
<reference evidence="11" key="1">
    <citation type="journal article" date="2019" name="Sci. Rep.">
        <title>Draft genome of Tanacetum cinerariifolium, the natural source of mosquito coil.</title>
        <authorList>
            <person name="Yamashiro T."/>
            <person name="Shiraishi A."/>
            <person name="Satake H."/>
            <person name="Nakayama K."/>
        </authorList>
    </citation>
    <scope>NUCLEOTIDE SEQUENCE</scope>
</reference>
<dbReference type="Gene3D" id="2.40.50.140">
    <property type="entry name" value="Nucleic acid-binding proteins"/>
    <property type="match status" value="1"/>
</dbReference>
<evidence type="ECO:0000256" key="6">
    <source>
        <dbReference type="ARBA" id="ARBA00023163"/>
    </source>
</evidence>
<dbReference type="GO" id="GO:0031369">
    <property type="term" value="F:translation initiation factor binding"/>
    <property type="evidence" value="ECO:0007669"/>
    <property type="project" value="TreeGrafter"/>
</dbReference>
<proteinExistence type="inferred from homology"/>
<evidence type="ECO:0000256" key="2">
    <source>
        <dbReference type="ARBA" id="ARBA00009307"/>
    </source>
</evidence>
<comment type="caution">
    <text evidence="11">The sequence shown here is derived from an EMBL/GenBank/DDBJ whole genome shotgun (WGS) entry which is preliminary data.</text>
</comment>
<protein>
    <recommendedName>
        <fullName evidence="8">DNA-directed RNA polymerase subunit</fullName>
    </recommendedName>
</protein>
<dbReference type="InterPro" id="IPR045113">
    <property type="entry name" value="Rpb7-like"/>
</dbReference>
<evidence type="ECO:0000256" key="3">
    <source>
        <dbReference type="ARBA" id="ARBA00022478"/>
    </source>
</evidence>
<dbReference type="FunFam" id="3.30.1490.120:FF:000001">
    <property type="entry name" value="DNA-directed RNA polymerase II subunit RPB7"/>
    <property type="match status" value="1"/>
</dbReference>
<feature type="domain" description="S1 motif" evidence="9">
    <location>
        <begin position="397"/>
        <end position="429"/>
    </location>
</feature>
<accession>A0A6L2LB75</accession>
<dbReference type="Gene3D" id="3.30.1490.120">
    <property type="entry name" value="RNA polymerase Rpb7-like, N-terminal domain"/>
    <property type="match status" value="1"/>
</dbReference>
<evidence type="ECO:0000256" key="5">
    <source>
        <dbReference type="ARBA" id="ARBA00023125"/>
    </source>
</evidence>
<evidence type="ECO:0000256" key="7">
    <source>
        <dbReference type="ARBA" id="ARBA00023242"/>
    </source>
</evidence>
<dbReference type="SUPFAM" id="SSF88798">
    <property type="entry name" value="N-terminal, heterodimerisation domain of RBP7 (RpoE)"/>
    <property type="match status" value="1"/>
</dbReference>
<evidence type="ECO:0000259" key="9">
    <source>
        <dbReference type="Pfam" id="PF00575"/>
    </source>
</evidence>
<dbReference type="GO" id="GO:0006367">
    <property type="term" value="P:transcription initiation at RNA polymerase II promoter"/>
    <property type="evidence" value="ECO:0007669"/>
    <property type="project" value="TreeGrafter"/>
</dbReference>
<keyword evidence="3 8" id="KW-0240">DNA-directed RNA polymerase</keyword>
<organism evidence="11">
    <name type="scientific">Tanacetum cinerariifolium</name>
    <name type="common">Dalmatian daisy</name>
    <name type="synonym">Chrysanthemum cinerariifolium</name>
    <dbReference type="NCBI Taxonomy" id="118510"/>
    <lineage>
        <taxon>Eukaryota</taxon>
        <taxon>Viridiplantae</taxon>
        <taxon>Streptophyta</taxon>
        <taxon>Embryophyta</taxon>
        <taxon>Tracheophyta</taxon>
        <taxon>Spermatophyta</taxon>
        <taxon>Magnoliopsida</taxon>
        <taxon>eudicotyledons</taxon>
        <taxon>Gunneridae</taxon>
        <taxon>Pentapetalae</taxon>
        <taxon>asterids</taxon>
        <taxon>campanulids</taxon>
        <taxon>Asterales</taxon>
        <taxon>Asteraceae</taxon>
        <taxon>Asteroideae</taxon>
        <taxon>Anthemideae</taxon>
        <taxon>Anthemidinae</taxon>
        <taxon>Tanacetum</taxon>
    </lineage>
</organism>
<dbReference type="EMBL" id="BKCJ010003992">
    <property type="protein sequence ID" value="GEU58379.1"/>
    <property type="molecule type" value="Genomic_DNA"/>
</dbReference>
<dbReference type="CDD" id="cd04329">
    <property type="entry name" value="RNAP_II_Rpb7_N"/>
    <property type="match status" value="1"/>
</dbReference>
<keyword evidence="4" id="KW-0805">Transcription regulation</keyword>
<dbReference type="GO" id="GO:0005665">
    <property type="term" value="C:RNA polymerase II, core complex"/>
    <property type="evidence" value="ECO:0007669"/>
    <property type="project" value="TreeGrafter"/>
</dbReference>
<dbReference type="InterPro" id="IPR015300">
    <property type="entry name" value="DNA-bd_pseudobarrel_sf"/>
</dbReference>
<dbReference type="InterPro" id="IPR005576">
    <property type="entry name" value="Rpb7-like_N"/>
</dbReference>
<name>A0A6L2LB75_TANCI</name>
<feature type="domain" description="RNA polymerase Rpb7-like N-terminal" evidence="10">
    <location>
        <begin position="331"/>
        <end position="382"/>
    </location>
</feature>
<dbReference type="InterPro" id="IPR036898">
    <property type="entry name" value="RNA_pol_Rpb7-like_N_sf"/>
</dbReference>
<dbReference type="PANTHER" id="PTHR12709:SF4">
    <property type="entry name" value="DNA-DIRECTED RNA POLYMERASE II SUBUNIT RPB7"/>
    <property type="match status" value="1"/>
</dbReference>
<dbReference type="PANTHER" id="PTHR12709">
    <property type="entry name" value="DNA-DIRECTED RNA POLYMERASE II, III"/>
    <property type="match status" value="1"/>
</dbReference>
<dbReference type="SUPFAM" id="SSF50249">
    <property type="entry name" value="Nucleic acid-binding proteins"/>
    <property type="match status" value="1"/>
</dbReference>
<evidence type="ECO:0000259" key="10">
    <source>
        <dbReference type="Pfam" id="PF03876"/>
    </source>
</evidence>
<evidence type="ECO:0000313" key="11">
    <source>
        <dbReference type="EMBL" id="GEU58379.1"/>
    </source>
</evidence>
<dbReference type="SUPFAM" id="SSF101936">
    <property type="entry name" value="DNA-binding pseudobarrel domain"/>
    <property type="match status" value="1"/>
</dbReference>
<dbReference type="GO" id="GO:0003697">
    <property type="term" value="F:single-stranded DNA binding"/>
    <property type="evidence" value="ECO:0007669"/>
    <property type="project" value="TreeGrafter"/>
</dbReference>
<dbReference type="GO" id="GO:0060213">
    <property type="term" value="P:positive regulation of nuclear-transcribed mRNA poly(A) tail shortening"/>
    <property type="evidence" value="ECO:0007669"/>
    <property type="project" value="TreeGrafter"/>
</dbReference>
<comment type="similarity">
    <text evidence="2">Belongs to the eukaryotic RPB7/RPC8 RNA polymerase subunit family.</text>
</comment>
<dbReference type="Pfam" id="PF00575">
    <property type="entry name" value="S1"/>
    <property type="match status" value="1"/>
</dbReference>
<dbReference type="AlphaFoldDB" id="A0A6L2LB75"/>
<evidence type="ECO:0000256" key="8">
    <source>
        <dbReference type="RuleBase" id="RU369086"/>
    </source>
</evidence>
<keyword evidence="5" id="KW-0238">DNA-binding</keyword>
<sequence>MANDKISFYYNEDLRSPNSSYFEIGTSLPKSNIGASLKLGMETQVRYMESKEDEGIVEDQEISDEVGYCYSFYESQPHKSCELMEEISDLNQGRNQNIKSQGVSKEKQKILHEQSFEFPSSQPRQRCELMEEISYLNHGRNQNIKSLGASTKKRKILHEQSFEFQSSQPHQSCELMEEITTEPKHNVTRAKGIKQHNNSCFNHQESAMDAEFEDERKKKIKEAADLKHKEKKEEADMAAHFFYWESSQNFVFTCGWNRFVKEKKLMANDKISFYDNEDLRSPNSGCFEIGTSLPKSNIRASLKLGMETQVRYMESKEDEGVVEDREISDELHPHHFGRELREKLVSNLMKDVEGTCNGRDDFVVTITGIEDIGKGSIRDGTGFVTFPVKYSCFVFLPFKGEILEATVTTVNKMGFFVEAGLVQIFVSNHARKLRNIINVPYLRYQRECM</sequence>
<dbReference type="GO" id="GO:0000932">
    <property type="term" value="C:P-body"/>
    <property type="evidence" value="ECO:0007669"/>
    <property type="project" value="TreeGrafter"/>
</dbReference>
<evidence type="ECO:0000256" key="1">
    <source>
        <dbReference type="ARBA" id="ARBA00004123"/>
    </source>
</evidence>
<dbReference type="GO" id="GO:0045948">
    <property type="term" value="P:positive regulation of translational initiation"/>
    <property type="evidence" value="ECO:0007669"/>
    <property type="project" value="TreeGrafter"/>
</dbReference>
<evidence type="ECO:0000256" key="4">
    <source>
        <dbReference type="ARBA" id="ARBA00023015"/>
    </source>
</evidence>
<dbReference type="InterPro" id="IPR003029">
    <property type="entry name" value="S1_domain"/>
</dbReference>
<comment type="subcellular location">
    <subcellularLocation>
        <location evidence="1 8">Nucleus</location>
    </subcellularLocation>
</comment>
<gene>
    <name evidence="11" type="ORF">Tci_030357</name>
</gene>
<comment type="function">
    <text evidence="8">DNA-dependent RNA polymerase which catalyzes the transcription of DNA into RNA using the four ribonucleoside triphosphates as substrates.</text>
</comment>
<dbReference type="Pfam" id="PF03876">
    <property type="entry name" value="SHS2_Rpb7-N"/>
    <property type="match status" value="1"/>
</dbReference>
<keyword evidence="6 8" id="KW-0804">Transcription</keyword>